<feature type="domain" description="NAD-dependent epimerase/dehydratase" evidence="2">
    <location>
        <begin position="5"/>
        <end position="131"/>
    </location>
</feature>
<comment type="caution">
    <text evidence="4">The sequence shown here is derived from an EMBL/GenBank/DDBJ whole genome shotgun (WGS) entry which is preliminary data.</text>
</comment>
<proteinExistence type="inferred from homology"/>
<dbReference type="PANTHER" id="PTHR11092:SF0">
    <property type="entry name" value="EPIMERASE FAMILY PROTEIN SDR39U1"/>
    <property type="match status" value="1"/>
</dbReference>
<feature type="domain" description="DUF1731" evidence="3">
    <location>
        <begin position="262"/>
        <end position="300"/>
    </location>
</feature>
<dbReference type="Gene3D" id="3.40.50.720">
    <property type="entry name" value="NAD(P)-binding Rossmann-like Domain"/>
    <property type="match status" value="1"/>
</dbReference>
<dbReference type="InterPro" id="IPR013549">
    <property type="entry name" value="DUF1731"/>
</dbReference>
<name>A0A9W6EVS5_9FLAO</name>
<protein>
    <submittedName>
        <fullName evidence="4">Epimerase</fullName>
    </submittedName>
</protein>
<evidence type="ECO:0000259" key="2">
    <source>
        <dbReference type="Pfam" id="PF01370"/>
    </source>
</evidence>
<sequence>MKKKIIIAGGTGYLGYVLAQHFKASYNIIVLTRQMNGFSGGINYIYWDAKTLDSWQTELENSFALINLTGKSVNCRYTNQNKEEIRTSRIDSTILLNKAILSCNTPPEYFINASTATIYKDARTYPMTESAGRIGNDFSMSVAKLWEKAFFDTSTPRTLKTAIRTSIVLGNSGGAFPTLKKLAHIGLGGKQGNGQQMVSWIHEKDFARAVDHILSHQLTGVINVTSPNPIKNAFFMKAIQKNIKTPFVLSMPILLLKYGAKLIGTETELVLKSRYVHPERLLHQKFSFKYNTIDKALKNLTS</sequence>
<dbReference type="NCBIfam" id="TIGR01777">
    <property type="entry name" value="yfcH"/>
    <property type="match status" value="1"/>
</dbReference>
<dbReference type="Pfam" id="PF01370">
    <property type="entry name" value="Epimerase"/>
    <property type="match status" value="1"/>
</dbReference>
<keyword evidence="5" id="KW-1185">Reference proteome</keyword>
<dbReference type="Proteomes" id="UP001143545">
    <property type="component" value="Unassembled WGS sequence"/>
</dbReference>
<dbReference type="InterPro" id="IPR036291">
    <property type="entry name" value="NAD(P)-bd_dom_sf"/>
</dbReference>
<dbReference type="PANTHER" id="PTHR11092">
    <property type="entry name" value="SUGAR NUCLEOTIDE EPIMERASE RELATED"/>
    <property type="match status" value="1"/>
</dbReference>
<evidence type="ECO:0000313" key="4">
    <source>
        <dbReference type="EMBL" id="GLB53301.1"/>
    </source>
</evidence>
<dbReference type="RefSeq" id="WP_281755112.1">
    <property type="nucleotide sequence ID" value="NZ_BRVP01000016.1"/>
</dbReference>
<gene>
    <name evidence="4" type="ORF">NBRC110019_23420</name>
</gene>
<evidence type="ECO:0000256" key="1">
    <source>
        <dbReference type="ARBA" id="ARBA00009353"/>
    </source>
</evidence>
<dbReference type="AlphaFoldDB" id="A0A9W6EVS5"/>
<reference evidence="4" key="1">
    <citation type="submission" date="2022-07" db="EMBL/GenBank/DDBJ databases">
        <title>Taxonomy of Novel Oxalotrophic and Methylotrophic Bacteria.</title>
        <authorList>
            <person name="Sahin N."/>
            <person name="Tani A."/>
        </authorList>
    </citation>
    <scope>NUCLEOTIDE SEQUENCE</scope>
    <source>
        <strain evidence="4">AM327</strain>
    </source>
</reference>
<dbReference type="InterPro" id="IPR010099">
    <property type="entry name" value="SDR39U1"/>
</dbReference>
<organism evidence="4 5">
    <name type="scientific">Neptunitalea chrysea</name>
    <dbReference type="NCBI Taxonomy" id="1647581"/>
    <lineage>
        <taxon>Bacteria</taxon>
        <taxon>Pseudomonadati</taxon>
        <taxon>Bacteroidota</taxon>
        <taxon>Flavobacteriia</taxon>
        <taxon>Flavobacteriales</taxon>
        <taxon>Flavobacteriaceae</taxon>
        <taxon>Neptunitalea</taxon>
    </lineage>
</organism>
<dbReference type="EMBL" id="BRVP01000016">
    <property type="protein sequence ID" value="GLB53301.1"/>
    <property type="molecule type" value="Genomic_DNA"/>
</dbReference>
<evidence type="ECO:0000259" key="3">
    <source>
        <dbReference type="Pfam" id="PF08338"/>
    </source>
</evidence>
<accession>A0A9W6EVS5</accession>
<comment type="similarity">
    <text evidence="1">Belongs to the NAD(P)-dependent epimerase/dehydratase family. SDR39U1 subfamily.</text>
</comment>
<evidence type="ECO:0000313" key="5">
    <source>
        <dbReference type="Proteomes" id="UP001143545"/>
    </source>
</evidence>
<dbReference type="SUPFAM" id="SSF51735">
    <property type="entry name" value="NAD(P)-binding Rossmann-fold domains"/>
    <property type="match status" value="1"/>
</dbReference>
<dbReference type="Pfam" id="PF08338">
    <property type="entry name" value="DUF1731"/>
    <property type="match status" value="1"/>
</dbReference>
<dbReference type="InterPro" id="IPR001509">
    <property type="entry name" value="Epimerase_deHydtase"/>
</dbReference>